<dbReference type="PANTHER" id="PTHR38098:SF1">
    <property type="entry name" value="LPS-ASSEMBLY LIPOPROTEIN LPTE"/>
    <property type="match status" value="1"/>
</dbReference>
<name>A0A091B4V3_9GAMM</name>
<comment type="function">
    <text evidence="6">Together with LptD, is involved in the assembly of lipopolysaccharide (LPS) at the surface of the outer membrane. Required for the proper assembly of LptD. Binds LPS and may serve as the LPS recognition site at the outer membrane.</text>
</comment>
<keyword evidence="4 6" id="KW-0998">Cell outer membrane</keyword>
<comment type="subcellular location">
    <subcellularLocation>
        <location evidence="6">Cell outer membrane</location>
        <topology evidence="6">Lipid-anchor</topology>
    </subcellularLocation>
</comment>
<protein>
    <recommendedName>
        <fullName evidence="6">LPS-assembly lipoprotein LptE</fullName>
    </recommendedName>
</protein>
<accession>A0A091B4V3</accession>
<dbReference type="AlphaFoldDB" id="A0A091B4V3"/>
<dbReference type="GO" id="GO:0015920">
    <property type="term" value="P:lipopolysaccharide transport"/>
    <property type="evidence" value="ECO:0007669"/>
    <property type="project" value="TreeGrafter"/>
</dbReference>
<reference evidence="8 9" key="1">
    <citation type="submission" date="2013-09" db="EMBL/GenBank/DDBJ databases">
        <title>Genome sequencing of Arenimonas metalli.</title>
        <authorList>
            <person name="Chen F."/>
            <person name="Wang G."/>
        </authorList>
    </citation>
    <scope>NUCLEOTIDE SEQUENCE [LARGE SCALE GENOMIC DNA]</scope>
    <source>
        <strain evidence="8 9">CF5-1</strain>
    </source>
</reference>
<sequence>MKLMQRLLVLVCLLAVATACGFRPRASLALADELGPVKVSTSDPYSPLGQGLSVALTRAGAAPAVEGQPSAQLRVLSESLGTRPLALDRLAQVREYETTYRVRFDLVGADGAVRVPAQDVELSREYTYDSVASAGSPAEQALIQDELRREMQAAILRRLDAVLRAD</sequence>
<feature type="signal peptide" evidence="7">
    <location>
        <begin position="1"/>
        <end position="21"/>
    </location>
</feature>
<dbReference type="PANTHER" id="PTHR38098">
    <property type="entry name" value="LPS-ASSEMBLY LIPOPROTEIN LPTE"/>
    <property type="match status" value="1"/>
</dbReference>
<dbReference type="Gene3D" id="3.30.160.150">
    <property type="entry name" value="Lipoprotein like domain"/>
    <property type="match status" value="1"/>
</dbReference>
<evidence type="ECO:0000256" key="2">
    <source>
        <dbReference type="ARBA" id="ARBA00023136"/>
    </source>
</evidence>
<comment type="similarity">
    <text evidence="6">Belongs to the LptE lipoprotein family.</text>
</comment>
<organism evidence="8 9">
    <name type="scientific">Arenimonas metalli CF5-1</name>
    <dbReference type="NCBI Taxonomy" id="1384056"/>
    <lineage>
        <taxon>Bacteria</taxon>
        <taxon>Pseudomonadati</taxon>
        <taxon>Pseudomonadota</taxon>
        <taxon>Gammaproteobacteria</taxon>
        <taxon>Lysobacterales</taxon>
        <taxon>Lysobacteraceae</taxon>
        <taxon>Arenimonas</taxon>
    </lineage>
</organism>
<evidence type="ECO:0000256" key="3">
    <source>
        <dbReference type="ARBA" id="ARBA00023139"/>
    </source>
</evidence>
<dbReference type="GO" id="GO:0001530">
    <property type="term" value="F:lipopolysaccharide binding"/>
    <property type="evidence" value="ECO:0007669"/>
    <property type="project" value="TreeGrafter"/>
</dbReference>
<feature type="chain" id="PRO_5008823385" description="LPS-assembly lipoprotein LptE" evidence="7">
    <location>
        <begin position="22"/>
        <end position="166"/>
    </location>
</feature>
<evidence type="ECO:0000256" key="7">
    <source>
        <dbReference type="SAM" id="SignalP"/>
    </source>
</evidence>
<dbReference type="GO" id="GO:0043165">
    <property type="term" value="P:Gram-negative-bacterium-type cell outer membrane assembly"/>
    <property type="evidence" value="ECO:0007669"/>
    <property type="project" value="UniProtKB-UniRule"/>
</dbReference>
<comment type="subunit">
    <text evidence="6">Component of the lipopolysaccharide transport and assembly complex. Interacts with LptD.</text>
</comment>
<evidence type="ECO:0000313" key="9">
    <source>
        <dbReference type="Proteomes" id="UP000029393"/>
    </source>
</evidence>
<keyword evidence="3 6" id="KW-0564">Palmitate</keyword>
<dbReference type="HAMAP" id="MF_01186">
    <property type="entry name" value="LPS_assembly_LptE"/>
    <property type="match status" value="1"/>
</dbReference>
<dbReference type="GO" id="GO:1990351">
    <property type="term" value="C:transporter complex"/>
    <property type="evidence" value="ECO:0007669"/>
    <property type="project" value="TreeGrafter"/>
</dbReference>
<dbReference type="STRING" id="1384056.N787_10050"/>
<evidence type="ECO:0000256" key="6">
    <source>
        <dbReference type="HAMAP-Rule" id="MF_01186"/>
    </source>
</evidence>
<keyword evidence="9" id="KW-1185">Reference proteome</keyword>
<dbReference type="eggNOG" id="COG2980">
    <property type="taxonomic scope" value="Bacteria"/>
</dbReference>
<evidence type="ECO:0000256" key="1">
    <source>
        <dbReference type="ARBA" id="ARBA00022729"/>
    </source>
</evidence>
<keyword evidence="1 6" id="KW-0732">Signal</keyword>
<dbReference type="PROSITE" id="PS51257">
    <property type="entry name" value="PROKAR_LIPOPROTEIN"/>
    <property type="match status" value="1"/>
</dbReference>
<proteinExistence type="inferred from homology"/>
<keyword evidence="2 6" id="KW-0472">Membrane</keyword>
<dbReference type="GO" id="GO:0009279">
    <property type="term" value="C:cell outer membrane"/>
    <property type="evidence" value="ECO:0007669"/>
    <property type="project" value="UniProtKB-SubCell"/>
</dbReference>
<dbReference type="Proteomes" id="UP000029393">
    <property type="component" value="Unassembled WGS sequence"/>
</dbReference>
<dbReference type="EMBL" id="AVCK01000015">
    <property type="protein sequence ID" value="KFN46562.1"/>
    <property type="molecule type" value="Genomic_DNA"/>
</dbReference>
<gene>
    <name evidence="6" type="primary">lptE</name>
    <name evidence="8" type="ORF">N787_10050</name>
</gene>
<dbReference type="InterPro" id="IPR007485">
    <property type="entry name" value="LPS_assembly_LptE"/>
</dbReference>
<evidence type="ECO:0000256" key="4">
    <source>
        <dbReference type="ARBA" id="ARBA00023237"/>
    </source>
</evidence>
<dbReference type="Pfam" id="PF04390">
    <property type="entry name" value="LptE"/>
    <property type="match status" value="1"/>
</dbReference>
<keyword evidence="5 6" id="KW-0449">Lipoprotein</keyword>
<comment type="caution">
    <text evidence="8">The sequence shown here is derived from an EMBL/GenBank/DDBJ whole genome shotgun (WGS) entry which is preliminary data.</text>
</comment>
<evidence type="ECO:0000256" key="5">
    <source>
        <dbReference type="ARBA" id="ARBA00023288"/>
    </source>
</evidence>
<evidence type="ECO:0000313" key="8">
    <source>
        <dbReference type="EMBL" id="KFN46562.1"/>
    </source>
</evidence>
<dbReference type="PATRIC" id="fig|1384056.3.peg.1235"/>